<evidence type="ECO:0000313" key="3">
    <source>
        <dbReference type="Proteomes" id="UP000007319"/>
    </source>
</evidence>
<dbReference type="KEGG" id="abs:AZOBR_p50112"/>
<feature type="region of interest" description="Disordered" evidence="1">
    <location>
        <begin position="27"/>
        <end position="46"/>
    </location>
</feature>
<dbReference type="AlphaFoldDB" id="A0A9P1NSH1"/>
<dbReference type="Proteomes" id="UP000007319">
    <property type="component" value="Plasmid AZOBR_p5"/>
</dbReference>
<dbReference type="EMBL" id="HE577332">
    <property type="protein sequence ID" value="CCD03882.1"/>
    <property type="molecule type" value="Genomic_DNA"/>
</dbReference>
<sequence length="344" mass="37260">MGAISSWCRPRSICGWPAPANGRRTRLCAPPGREPRRARAPLRRPGRSCCRRPSEEKIMSQLVLLLAAVTAATLVPSASQAQQRTWFGCGDQIVYESGVALGQSRIVEAGAGHTVWRTACQADGRRFEIRRTKAGCSWVPDPAHGVARREEREVYRDAAGEEIEVKPCSLRDGAETVPLRLTVSGCRMRNDFEDGVTMGESRAVFSPPEDGGGAAPRLAQACAERRDAPLVWKAPRGDVHPAEGECRGRRSGAELDASDRRVRSAAGHPVLPAARRRNAAHHDGGMCGGVCSRSGKRHLLRHPPLVSGDGVRGGRGNLRWLGHPLRPESGRGLPAPDRQHRLAP</sequence>
<accession>A0A9P1NSH1</accession>
<proteinExistence type="predicted"/>
<geneLocation type="plasmid" evidence="2 3">
    <name>AZOBR_p5</name>
</geneLocation>
<organism evidence="2 3">
    <name type="scientific">Azospirillum baldaniorum</name>
    <dbReference type="NCBI Taxonomy" id="1064539"/>
    <lineage>
        <taxon>Bacteria</taxon>
        <taxon>Pseudomonadati</taxon>
        <taxon>Pseudomonadota</taxon>
        <taxon>Alphaproteobacteria</taxon>
        <taxon>Rhodospirillales</taxon>
        <taxon>Azospirillaceae</taxon>
        <taxon>Azospirillum</taxon>
    </lineage>
</organism>
<feature type="compositionally biased region" description="Basic residues" evidence="1">
    <location>
        <begin position="36"/>
        <end position="46"/>
    </location>
</feature>
<feature type="region of interest" description="Disordered" evidence="1">
    <location>
        <begin position="240"/>
        <end position="264"/>
    </location>
</feature>
<reference evidence="2 3" key="1">
    <citation type="journal article" date="2011" name="PLoS Genet.">
        <title>Azospirillum genomes reveal transition of bacteria from aquatic to terrestrial environments.</title>
        <authorList>
            <person name="Wisniewski-Dye F."/>
            <person name="Borziak K."/>
            <person name="Khalsa-Moyers G."/>
            <person name="Alexandre G."/>
            <person name="Sukharnikov L.O."/>
            <person name="Wuichet K."/>
            <person name="Hurst G.B."/>
            <person name="McDonald W.H."/>
            <person name="Robertson J.S."/>
            <person name="Barbe V."/>
            <person name="Calteau A."/>
            <person name="Rouy Z."/>
            <person name="Mangenot S."/>
            <person name="Prigent-Combaret C."/>
            <person name="Normand P."/>
            <person name="Boyer M."/>
            <person name="Siguier P."/>
            <person name="Dessaux Y."/>
            <person name="Elmerich C."/>
            <person name="Condemine G."/>
            <person name="Krishnen G."/>
            <person name="Kennedy I."/>
            <person name="Paterson A.H."/>
            <person name="Gonzalez V."/>
            <person name="Mavingui P."/>
            <person name="Zhulin I.B."/>
        </authorList>
    </citation>
    <scope>NUCLEOTIDE SEQUENCE [LARGE SCALE GENOMIC DNA]</scope>
    <source>
        <strain evidence="2 3">Sp245</strain>
    </source>
</reference>
<keyword evidence="3" id="KW-1185">Reference proteome</keyword>
<keyword evidence="2" id="KW-0614">Plasmid</keyword>
<feature type="compositionally biased region" description="Basic and acidic residues" evidence="1">
    <location>
        <begin position="240"/>
        <end position="262"/>
    </location>
</feature>
<protein>
    <submittedName>
        <fullName evidence="2">Uncharacterized protein</fullName>
    </submittedName>
</protein>
<feature type="region of interest" description="Disordered" evidence="1">
    <location>
        <begin position="319"/>
        <end position="344"/>
    </location>
</feature>
<evidence type="ECO:0000256" key="1">
    <source>
        <dbReference type="SAM" id="MobiDB-lite"/>
    </source>
</evidence>
<name>A0A9P1NSH1_9PROT</name>
<evidence type="ECO:0000313" key="2">
    <source>
        <dbReference type="EMBL" id="CCD03882.1"/>
    </source>
</evidence>
<gene>
    <name evidence="2" type="ORF">AZOBR_p50112</name>
</gene>